<keyword evidence="2" id="KW-1185">Reference proteome</keyword>
<dbReference type="EMBL" id="LN721553">
    <property type="protein sequence ID" value="CEP09377.1"/>
    <property type="molecule type" value="Genomic_DNA"/>
</dbReference>
<dbReference type="Proteomes" id="UP000054107">
    <property type="component" value="Unassembled WGS sequence"/>
</dbReference>
<evidence type="ECO:0000313" key="2">
    <source>
        <dbReference type="Proteomes" id="UP000054107"/>
    </source>
</evidence>
<sequence>MLKQPLDVELPNFPRFFWSFAQSGDIMAHDATLTRIIQFVLTDLCSKCHRYAYYQAKYERMYWIDRVVPILHCFGDRSQFLGFQWCEVPTDEHVEFTIDPN</sequence>
<evidence type="ECO:0000313" key="1">
    <source>
        <dbReference type="EMBL" id="CEP09377.1"/>
    </source>
</evidence>
<protein>
    <submittedName>
        <fullName evidence="1">Uncharacterized protein</fullName>
    </submittedName>
</protein>
<dbReference type="AlphaFoldDB" id="A0A0B7MW93"/>
<organism evidence="1 2">
    <name type="scientific">Parasitella parasitica</name>
    <dbReference type="NCBI Taxonomy" id="35722"/>
    <lineage>
        <taxon>Eukaryota</taxon>
        <taxon>Fungi</taxon>
        <taxon>Fungi incertae sedis</taxon>
        <taxon>Mucoromycota</taxon>
        <taxon>Mucoromycotina</taxon>
        <taxon>Mucoromycetes</taxon>
        <taxon>Mucorales</taxon>
        <taxon>Mucorineae</taxon>
        <taxon>Mucoraceae</taxon>
        <taxon>Parasitella</taxon>
    </lineage>
</organism>
<accession>A0A0B7MW93</accession>
<gene>
    <name evidence="1" type="primary">PARPA_02867.1 scaffold 5785</name>
</gene>
<name>A0A0B7MW93_9FUNG</name>
<dbReference type="OrthoDB" id="2404656at2759"/>
<reference evidence="1 2" key="1">
    <citation type="submission" date="2014-09" db="EMBL/GenBank/DDBJ databases">
        <authorList>
            <person name="Ellenberger Sabrina"/>
        </authorList>
    </citation>
    <scope>NUCLEOTIDE SEQUENCE [LARGE SCALE GENOMIC DNA]</scope>
    <source>
        <strain evidence="1 2">CBS 412.66</strain>
    </source>
</reference>
<proteinExistence type="predicted"/>